<sequence length="40" mass="4654">MSAKLLAKSLLERNKIFIFIFLYPFRYEKVKPATSAGFTL</sequence>
<keyword evidence="2" id="KW-1185">Reference proteome</keyword>
<protein>
    <submittedName>
        <fullName evidence="1">Uncharacterized protein</fullName>
    </submittedName>
</protein>
<dbReference type="AlphaFoldDB" id="G4QJ76"/>
<dbReference type="Proteomes" id="UP000009282">
    <property type="component" value="Chromosome"/>
</dbReference>
<evidence type="ECO:0000313" key="1">
    <source>
        <dbReference type="EMBL" id="AEP28944.1"/>
    </source>
</evidence>
<dbReference type="EMBL" id="CP003060">
    <property type="protein sequence ID" value="AEP28944.1"/>
    <property type="molecule type" value="Genomic_DNA"/>
</dbReference>
<name>G4QJ76_GLANF</name>
<dbReference type="HOGENOM" id="CLU_3290300_0_0_6"/>
<gene>
    <name evidence="1" type="ordered locus">GNIT_0800</name>
</gene>
<reference evidence="1 2" key="1">
    <citation type="journal article" date="2011" name="J. Bacteriol.">
        <title>Complete genome sequence of seawater bacterium Glaciecola nitratireducens FR1064T.</title>
        <authorList>
            <person name="Bian F."/>
            <person name="Qin Q.L."/>
            <person name="Xie B.B."/>
            <person name="Shu Y.L."/>
            <person name="Zhang X.Y."/>
            <person name="Yu Y."/>
            <person name="Chen B."/>
            <person name="Chen X.L."/>
            <person name="Zhou B.C."/>
            <person name="Zhang Y.Z."/>
        </authorList>
    </citation>
    <scope>NUCLEOTIDE SEQUENCE [LARGE SCALE GENOMIC DNA]</scope>
    <source>
        <strain evidence="2">JCM 12485 / KCTC 12276 / FR1064</strain>
    </source>
</reference>
<dbReference type="KEGG" id="gni:GNIT_0800"/>
<accession>G4QJ76</accession>
<organism evidence="1 2">
    <name type="scientific">Glaciecola nitratireducens (strain JCM 12485 / KCTC 12276 / FR1064)</name>
    <dbReference type="NCBI Taxonomy" id="1085623"/>
    <lineage>
        <taxon>Bacteria</taxon>
        <taxon>Pseudomonadati</taxon>
        <taxon>Pseudomonadota</taxon>
        <taxon>Gammaproteobacteria</taxon>
        <taxon>Alteromonadales</taxon>
        <taxon>Alteromonadaceae</taxon>
        <taxon>Brumicola</taxon>
    </lineage>
</organism>
<evidence type="ECO:0000313" key="2">
    <source>
        <dbReference type="Proteomes" id="UP000009282"/>
    </source>
</evidence>
<proteinExistence type="predicted"/>